<evidence type="ECO:0000259" key="6">
    <source>
        <dbReference type="PROSITE" id="PS51184"/>
    </source>
</evidence>
<keyword evidence="4" id="KW-0539">Nucleus</keyword>
<dbReference type="InterPro" id="IPR045109">
    <property type="entry name" value="LSDs-like"/>
</dbReference>
<sequence length="889" mass="102033">MKRDGVKQPYDDPEPTFPEKDEDFLENQSHMAEIVQKKRSTRKRATGKGLAAVNGPRDCEKGVLSCTANWGRKRFRRVRPRNAAKWIEDCLECLHCQGNDEGRVVCCGSCKRKWYPQMLEDAIAEACPGCCSNCSCKACLCAASRNLKKQPELKISKEEKLEHSKYLLQALLPLLKRLNDEQLIEMEMEARRQGLSVSELKIQRSNCSYDERVNCNNCKASIVDLYRSCNLCSYDLCLTCCRESRDRHLDGGGKEVTMVYINQDLEHLHGGKGNIAELLFEPSPKCHVRLKSEWKSNEDVSILCPPEDRDGCGHGHLELRCMSFENKVGELVQKAEEMAEIYKLKHAAETSAQWCSCFNSLDVFDSISNTKKLRKGDSQEDFDDNYLYCPRAGNIQREDLKHFQWHWLRGEPVIVSNVIETTSGMWPACRQMQQTMHGKYLTIKAIDCLDWCKLEKLRRYIGTGVVINSDISIHEFFTGYAKGWFDWKMGPQRLKLRDCAPASLIEEHLPHHGAEFIYGLPFKEYTHPHSGFLNLAAKFPEECGKPAYGVGQELGREDSVTKLHCNISDVVNVLTHTAEVTPNSQQLRTVERLKKAQIEQDRRETLGNCHSADGNVDGGNLSNYSRSENNVDGGALWDIFRRQDVPKLQEYFRKHFNEFRHTYCCPSQQIIHPIHDQNFYLTREHKRKLKEECGIEPWTCIQKLGDAIFVPAGCPYQVRNLKSCIKVAVQFVSPESVGDCFRLTEECRTLPKDHGAKEDKLEVKKMIVHAMREAVDILDQSVRVRQAKREEVGQRQQVQSRKEGEVQADEEQPTMSSHPAQFPLDLVTAMQRLDDLVERFSDFEHLEERDRIMNPEYQFLCSEFMNLSSHLGYATQVKESAIPPSYQQH</sequence>
<dbReference type="GO" id="GO:0003712">
    <property type="term" value="F:transcription coregulator activity"/>
    <property type="evidence" value="ECO:0007669"/>
    <property type="project" value="TreeGrafter"/>
</dbReference>
<feature type="domain" description="JmjC" evidence="6">
    <location>
        <begin position="516"/>
        <end position="748"/>
    </location>
</feature>
<dbReference type="SUPFAM" id="SSF51197">
    <property type="entry name" value="Clavaminate synthase-like"/>
    <property type="match status" value="1"/>
</dbReference>
<dbReference type="EMBL" id="PDCK01000039">
    <property type="protein sequence ID" value="PRQ57271.1"/>
    <property type="molecule type" value="Genomic_DNA"/>
</dbReference>
<dbReference type="Pfam" id="PF02373">
    <property type="entry name" value="JmjC"/>
    <property type="match status" value="1"/>
</dbReference>
<dbReference type="GO" id="GO:0031490">
    <property type="term" value="F:chromatin DNA binding"/>
    <property type="evidence" value="ECO:0007669"/>
    <property type="project" value="TreeGrafter"/>
</dbReference>
<accession>A0A2P6SF22</accession>
<dbReference type="GO" id="GO:0000118">
    <property type="term" value="C:histone deacetylase complex"/>
    <property type="evidence" value="ECO:0007669"/>
    <property type="project" value="TreeGrafter"/>
</dbReference>
<dbReference type="GO" id="GO:0032454">
    <property type="term" value="F:histone H3K9 demethylase activity"/>
    <property type="evidence" value="ECO:0007669"/>
    <property type="project" value="InterPro"/>
</dbReference>
<organism evidence="7 8">
    <name type="scientific">Rosa chinensis</name>
    <name type="common">China rose</name>
    <dbReference type="NCBI Taxonomy" id="74649"/>
    <lineage>
        <taxon>Eukaryota</taxon>
        <taxon>Viridiplantae</taxon>
        <taxon>Streptophyta</taxon>
        <taxon>Embryophyta</taxon>
        <taxon>Tracheophyta</taxon>
        <taxon>Spermatophyta</taxon>
        <taxon>Magnoliopsida</taxon>
        <taxon>eudicotyledons</taxon>
        <taxon>Gunneridae</taxon>
        <taxon>Pentapetalae</taxon>
        <taxon>rosids</taxon>
        <taxon>fabids</taxon>
        <taxon>Rosales</taxon>
        <taxon>Rosaceae</taxon>
        <taxon>Rosoideae</taxon>
        <taxon>Rosoideae incertae sedis</taxon>
        <taxon>Rosa</taxon>
    </lineage>
</organism>
<dbReference type="AlphaFoldDB" id="A0A2P6SF22"/>
<dbReference type="GO" id="GO:0006357">
    <property type="term" value="P:regulation of transcription by RNA polymerase II"/>
    <property type="evidence" value="ECO:0007669"/>
    <property type="project" value="TreeGrafter"/>
</dbReference>
<gene>
    <name evidence="7" type="ORF">RchiOBHm_Chr1g0346441</name>
</gene>
<dbReference type="PROSITE" id="PS51184">
    <property type="entry name" value="JMJC"/>
    <property type="match status" value="1"/>
</dbReference>
<dbReference type="Gene3D" id="2.60.120.650">
    <property type="entry name" value="Cupin"/>
    <property type="match status" value="1"/>
</dbReference>
<proteinExistence type="inferred from homology"/>
<evidence type="ECO:0000256" key="4">
    <source>
        <dbReference type="ARBA" id="ARBA00023242"/>
    </source>
</evidence>
<dbReference type="Proteomes" id="UP000238479">
    <property type="component" value="Chromosome 1"/>
</dbReference>
<reference evidence="7 8" key="1">
    <citation type="journal article" date="2018" name="Nat. Genet.">
        <title>The Rosa genome provides new insights in the design of modern roses.</title>
        <authorList>
            <person name="Bendahmane M."/>
        </authorList>
    </citation>
    <scope>NUCLEOTIDE SEQUENCE [LARGE SCALE GENOMIC DNA]</scope>
    <source>
        <strain evidence="8">cv. Old Blush</strain>
    </source>
</reference>
<name>A0A2P6SF22_ROSCH</name>
<evidence type="ECO:0000256" key="3">
    <source>
        <dbReference type="ARBA" id="ARBA00022723"/>
    </source>
</evidence>
<dbReference type="GO" id="GO:0000785">
    <property type="term" value="C:chromatin"/>
    <property type="evidence" value="ECO:0007669"/>
    <property type="project" value="TreeGrafter"/>
</dbReference>
<dbReference type="OMA" id="NCKSSIA"/>
<comment type="similarity">
    <text evidence="2">Belongs to the JARID1 histone demethylase family.</text>
</comment>
<dbReference type="GO" id="GO:0046872">
    <property type="term" value="F:metal ion binding"/>
    <property type="evidence" value="ECO:0007669"/>
    <property type="project" value="UniProtKB-KW"/>
</dbReference>
<evidence type="ECO:0000256" key="2">
    <source>
        <dbReference type="ARBA" id="ARBA00006801"/>
    </source>
</evidence>
<comment type="subcellular location">
    <subcellularLocation>
        <location evidence="1">Nucleus</location>
    </subcellularLocation>
</comment>
<feature type="region of interest" description="Disordered" evidence="5">
    <location>
        <begin position="789"/>
        <end position="819"/>
    </location>
</feature>
<evidence type="ECO:0000256" key="5">
    <source>
        <dbReference type="SAM" id="MobiDB-lite"/>
    </source>
</evidence>
<dbReference type="Gramene" id="PRQ57271">
    <property type="protein sequence ID" value="PRQ57271"/>
    <property type="gene ID" value="RchiOBHm_Chr1g0346441"/>
</dbReference>
<dbReference type="SMART" id="SM00558">
    <property type="entry name" value="JmjC"/>
    <property type="match status" value="1"/>
</dbReference>
<dbReference type="PANTHER" id="PTHR12549">
    <property type="entry name" value="JMJC DOMAIN-CONTAINING HISTONE DEMETHYLATION PROTEIN"/>
    <property type="match status" value="1"/>
</dbReference>
<evidence type="ECO:0000313" key="8">
    <source>
        <dbReference type="Proteomes" id="UP000238479"/>
    </source>
</evidence>
<keyword evidence="3" id="KW-0479">Metal-binding</keyword>
<feature type="region of interest" description="Disordered" evidence="5">
    <location>
        <begin position="1"/>
        <end position="23"/>
    </location>
</feature>
<feature type="compositionally biased region" description="Basic and acidic residues" evidence="5">
    <location>
        <begin position="1"/>
        <end position="10"/>
    </location>
</feature>
<evidence type="ECO:0000313" key="7">
    <source>
        <dbReference type="EMBL" id="PRQ57271.1"/>
    </source>
</evidence>
<dbReference type="InterPro" id="IPR003347">
    <property type="entry name" value="JmjC_dom"/>
</dbReference>
<comment type="caution">
    <text evidence="7">The sequence shown here is derived from an EMBL/GenBank/DDBJ whole genome shotgun (WGS) entry which is preliminary data.</text>
</comment>
<dbReference type="PANTHER" id="PTHR12549:SF11">
    <property type="entry name" value="LYSINE-SPECIFIC DEMETHYLASE JMJ25"/>
    <property type="match status" value="1"/>
</dbReference>
<evidence type="ECO:0000256" key="1">
    <source>
        <dbReference type="ARBA" id="ARBA00004123"/>
    </source>
</evidence>
<protein>
    <submittedName>
        <fullName evidence="7">Putative transcription factor &amp; chromatin remodeling &amp;Metalloenzymes JmjC family</fullName>
    </submittedName>
</protein>
<keyword evidence="8" id="KW-1185">Reference proteome</keyword>